<feature type="compositionally biased region" description="Acidic residues" evidence="1">
    <location>
        <begin position="37"/>
        <end position="49"/>
    </location>
</feature>
<keyword evidence="3" id="KW-1185">Reference proteome</keyword>
<dbReference type="AlphaFoldDB" id="A0A853CEW8"/>
<sequence length="49" mass="5165">MSEPGRTPHSSEPAEGDEAPGRQVDSRTPHPQQPAEGPDDEGADQPDSD</sequence>
<accession>A0A853CEW8</accession>
<reference evidence="2 3" key="1">
    <citation type="submission" date="2020-07" db="EMBL/GenBank/DDBJ databases">
        <title>Sequencing the genomes of 1000 actinobacteria strains.</title>
        <authorList>
            <person name="Klenk H.-P."/>
        </authorList>
    </citation>
    <scope>NUCLEOTIDE SEQUENCE [LARGE SCALE GENOMIC DNA]</scope>
    <source>
        <strain evidence="2 3">DSM 104001</strain>
    </source>
</reference>
<protein>
    <submittedName>
        <fullName evidence="2">Uncharacterized protein</fullName>
    </submittedName>
</protein>
<proteinExistence type="predicted"/>
<feature type="region of interest" description="Disordered" evidence="1">
    <location>
        <begin position="1"/>
        <end position="49"/>
    </location>
</feature>
<evidence type="ECO:0000256" key="1">
    <source>
        <dbReference type="SAM" id="MobiDB-lite"/>
    </source>
</evidence>
<gene>
    <name evidence="2" type="ORF">GGQ55_001400</name>
</gene>
<dbReference type="Proteomes" id="UP000541969">
    <property type="component" value="Unassembled WGS sequence"/>
</dbReference>
<organism evidence="2 3">
    <name type="scientific">Petropleomorpha daqingensis</name>
    <dbReference type="NCBI Taxonomy" id="2026353"/>
    <lineage>
        <taxon>Bacteria</taxon>
        <taxon>Bacillati</taxon>
        <taxon>Actinomycetota</taxon>
        <taxon>Actinomycetes</taxon>
        <taxon>Geodermatophilales</taxon>
        <taxon>Geodermatophilaceae</taxon>
        <taxon>Petropleomorpha</taxon>
    </lineage>
</organism>
<dbReference type="RefSeq" id="WP_179715749.1">
    <property type="nucleotide sequence ID" value="NZ_JACBZT010000001.1"/>
</dbReference>
<dbReference type="EMBL" id="JACBZT010000001">
    <property type="protein sequence ID" value="NYJ05122.1"/>
    <property type="molecule type" value="Genomic_DNA"/>
</dbReference>
<name>A0A853CEW8_9ACTN</name>
<evidence type="ECO:0000313" key="2">
    <source>
        <dbReference type="EMBL" id="NYJ05122.1"/>
    </source>
</evidence>
<comment type="caution">
    <text evidence="2">The sequence shown here is derived from an EMBL/GenBank/DDBJ whole genome shotgun (WGS) entry which is preliminary data.</text>
</comment>
<evidence type="ECO:0000313" key="3">
    <source>
        <dbReference type="Proteomes" id="UP000541969"/>
    </source>
</evidence>